<evidence type="ECO:0000313" key="3">
    <source>
        <dbReference type="EMBL" id="RXS76159.1"/>
    </source>
</evidence>
<evidence type="ECO:0000256" key="1">
    <source>
        <dbReference type="SAM" id="Phobius"/>
    </source>
</evidence>
<gene>
    <name evidence="3" type="ORF">ETP43_13785</name>
</gene>
<dbReference type="PANTHER" id="PTHR10587">
    <property type="entry name" value="GLYCOSYL TRANSFERASE-RELATED"/>
    <property type="match status" value="1"/>
</dbReference>
<dbReference type="Proteomes" id="UP000290106">
    <property type="component" value="Unassembled WGS sequence"/>
</dbReference>
<dbReference type="Pfam" id="PF01522">
    <property type="entry name" value="Polysacc_deac_1"/>
    <property type="match status" value="1"/>
</dbReference>
<dbReference type="PROSITE" id="PS51677">
    <property type="entry name" value="NODB"/>
    <property type="match status" value="1"/>
</dbReference>
<evidence type="ECO:0000259" key="2">
    <source>
        <dbReference type="PROSITE" id="PS51677"/>
    </source>
</evidence>
<name>A0A4Q1RKB4_9FIRM</name>
<dbReference type="GO" id="GO:0016020">
    <property type="term" value="C:membrane"/>
    <property type="evidence" value="ECO:0007669"/>
    <property type="project" value="TreeGrafter"/>
</dbReference>
<dbReference type="GO" id="GO:0005975">
    <property type="term" value="P:carbohydrate metabolic process"/>
    <property type="evidence" value="ECO:0007669"/>
    <property type="project" value="InterPro"/>
</dbReference>
<dbReference type="PANTHER" id="PTHR10587:SF128">
    <property type="entry name" value="POLYSACCHARIDE DEACETYLASE PDAB-RELATED"/>
    <property type="match status" value="1"/>
</dbReference>
<protein>
    <recommendedName>
        <fullName evidence="2">NodB homology domain-containing protein</fullName>
    </recommendedName>
</protein>
<dbReference type="InterPro" id="IPR002509">
    <property type="entry name" value="NODB_dom"/>
</dbReference>
<reference evidence="3 4" key="1">
    <citation type="submission" date="2019-01" db="EMBL/GenBank/DDBJ databases">
        <title>Blautia sp. nov. KGMB01111 isolated human feces.</title>
        <authorList>
            <person name="Park J.-E."/>
            <person name="Kim J.-S."/>
            <person name="Park S.-H."/>
        </authorList>
    </citation>
    <scope>NUCLEOTIDE SEQUENCE [LARGE SCALE GENOMIC DNA]</scope>
    <source>
        <strain evidence="3 4">KGMB01111</strain>
    </source>
</reference>
<evidence type="ECO:0000313" key="4">
    <source>
        <dbReference type="Proteomes" id="UP000290106"/>
    </source>
</evidence>
<dbReference type="SUPFAM" id="SSF88713">
    <property type="entry name" value="Glycoside hydrolase/deacetylase"/>
    <property type="match status" value="1"/>
</dbReference>
<dbReference type="GO" id="GO:0016810">
    <property type="term" value="F:hydrolase activity, acting on carbon-nitrogen (but not peptide) bonds"/>
    <property type="evidence" value="ECO:0007669"/>
    <property type="project" value="InterPro"/>
</dbReference>
<dbReference type="EMBL" id="SDKC01000001">
    <property type="protein sequence ID" value="RXS76159.1"/>
    <property type="molecule type" value="Genomic_DNA"/>
</dbReference>
<feature type="domain" description="NodB homology" evidence="2">
    <location>
        <begin position="103"/>
        <end position="285"/>
    </location>
</feature>
<keyword evidence="1" id="KW-0812">Transmembrane</keyword>
<comment type="caution">
    <text evidence="3">The sequence shown here is derived from an EMBL/GenBank/DDBJ whole genome shotgun (WGS) entry which is preliminary data.</text>
</comment>
<dbReference type="InterPro" id="IPR011330">
    <property type="entry name" value="Glyco_hydro/deAcase_b/a-brl"/>
</dbReference>
<organism evidence="3 4">
    <name type="scientific">Blautia faecicola</name>
    <dbReference type="NCBI Taxonomy" id="2509240"/>
    <lineage>
        <taxon>Bacteria</taxon>
        <taxon>Bacillati</taxon>
        <taxon>Bacillota</taxon>
        <taxon>Clostridia</taxon>
        <taxon>Lachnospirales</taxon>
        <taxon>Lachnospiraceae</taxon>
        <taxon>Blautia</taxon>
    </lineage>
</organism>
<dbReference type="InterPro" id="IPR050248">
    <property type="entry name" value="Polysacc_deacetylase_ArnD"/>
</dbReference>
<proteinExistence type="predicted"/>
<feature type="transmembrane region" description="Helical" evidence="1">
    <location>
        <begin position="54"/>
        <end position="75"/>
    </location>
</feature>
<dbReference type="AlphaFoldDB" id="A0A4Q1RKB4"/>
<dbReference type="Gene3D" id="3.20.20.370">
    <property type="entry name" value="Glycoside hydrolase/deacetylase"/>
    <property type="match status" value="1"/>
</dbReference>
<dbReference type="OrthoDB" id="9806342at2"/>
<sequence>MYRSGGSFFYASNESNSQSVFYLVHANTESYNTFHIHIVKREHRGNGCENMKKGMWGVVILALVLITGLSVFYWVDVGEKVVTASTSVNGQEFPICSVETGKKQIAYTFELSGTNQKQEQVEQLLQILRQQEIPATFFATASWIENNRSLAIQICQQGHEIQGLSEQEVCVEQMTARACRKELQTLRETIGTVTEEPCVFFRIPGGEYNNEVLRTVYACGSYPVAWSIDSLDWKDYGAENQVKQMLQTHTLRDGEILRFHAEGENAGEMISLLHPQLKEEGYEAVTVSQMIVKENYSMETDGRQIPESQNKAIFS</sequence>
<dbReference type="CDD" id="cd10917">
    <property type="entry name" value="CE4_NodB_like_6s_7s"/>
    <property type="match status" value="1"/>
</dbReference>
<keyword evidence="1" id="KW-1133">Transmembrane helix</keyword>
<keyword evidence="4" id="KW-1185">Reference proteome</keyword>
<keyword evidence="1" id="KW-0472">Membrane</keyword>
<accession>A0A4Q1RKB4</accession>